<comment type="caution">
    <text evidence="2">The sequence shown here is derived from an EMBL/GenBank/DDBJ whole genome shotgun (WGS) entry which is preliminary data.</text>
</comment>
<dbReference type="Proteomes" id="UP000659767">
    <property type="component" value="Unassembled WGS sequence"/>
</dbReference>
<dbReference type="Gene3D" id="2.80.10.50">
    <property type="match status" value="1"/>
</dbReference>
<dbReference type="EMBL" id="BMSZ01000010">
    <property type="protein sequence ID" value="GGS59625.1"/>
    <property type="molecule type" value="Genomic_DNA"/>
</dbReference>
<evidence type="ECO:0000313" key="3">
    <source>
        <dbReference type="Proteomes" id="UP000659767"/>
    </source>
</evidence>
<reference evidence="3" key="1">
    <citation type="journal article" date="2019" name="Int. J. Syst. Evol. Microbiol.">
        <title>The Global Catalogue of Microorganisms (GCM) 10K type strain sequencing project: providing services to taxonomists for standard genome sequencing and annotation.</title>
        <authorList>
            <consortium name="The Broad Institute Genomics Platform"/>
            <consortium name="The Broad Institute Genome Sequencing Center for Infectious Disease"/>
            <person name="Wu L."/>
            <person name="Ma J."/>
        </authorList>
    </citation>
    <scope>NUCLEOTIDE SEQUENCE [LARGE SCALE GENOMIC DNA]</scope>
    <source>
        <strain evidence="3">JCM 4350</strain>
    </source>
</reference>
<feature type="domain" description="Alpha-L-arabinofuranosidase B arabinose-binding" evidence="1">
    <location>
        <begin position="2"/>
        <end position="72"/>
    </location>
</feature>
<proteinExistence type="predicted"/>
<dbReference type="SUPFAM" id="SSF110221">
    <property type="entry name" value="AbfB domain"/>
    <property type="match status" value="1"/>
</dbReference>
<gene>
    <name evidence="2" type="ORF">GCM10010253_37920</name>
</gene>
<dbReference type="InterPro" id="IPR036195">
    <property type="entry name" value="AbfB_ABD_sf"/>
</dbReference>
<dbReference type="InterPro" id="IPR007934">
    <property type="entry name" value="AbfB_ABD"/>
</dbReference>
<protein>
    <recommendedName>
        <fullName evidence="1">Alpha-L-arabinofuranosidase B arabinose-binding domain-containing protein</fullName>
    </recommendedName>
</protein>
<name>A0ABQ2TAN3_STRBA</name>
<dbReference type="Pfam" id="PF05270">
    <property type="entry name" value="AbfB"/>
    <property type="match status" value="1"/>
</dbReference>
<organism evidence="2 3">
    <name type="scientific">Streptomyces badius</name>
    <dbReference type="NCBI Taxonomy" id="1941"/>
    <lineage>
        <taxon>Bacteria</taxon>
        <taxon>Bacillati</taxon>
        <taxon>Actinomycetota</taxon>
        <taxon>Actinomycetes</taxon>
        <taxon>Kitasatosporales</taxon>
        <taxon>Streptomycetaceae</taxon>
        <taxon>Streptomyces</taxon>
    </lineage>
</organism>
<keyword evidence="3" id="KW-1185">Reference proteome</keyword>
<accession>A0ABQ2TAN3</accession>
<sequence length="85" mass="9456">MNSGSSAVLKADATWRIVTGLANSNCYSFESRNYPGEFLRHREFRVRRDANDNSALFKTDATWCAVAGNGDVRDTTWAVDAPWAP</sequence>
<evidence type="ECO:0000259" key="1">
    <source>
        <dbReference type="Pfam" id="PF05270"/>
    </source>
</evidence>
<evidence type="ECO:0000313" key="2">
    <source>
        <dbReference type="EMBL" id="GGS59625.1"/>
    </source>
</evidence>